<dbReference type="PhylomeDB" id="E9G6T3"/>
<evidence type="ECO:0000313" key="2">
    <source>
        <dbReference type="Proteomes" id="UP000000305"/>
    </source>
</evidence>
<name>E9G6T3_DAPPU</name>
<dbReference type="EMBL" id="GL732533">
    <property type="protein sequence ID" value="EFX85138.1"/>
    <property type="molecule type" value="Genomic_DNA"/>
</dbReference>
<gene>
    <name evidence="1" type="ORF">DAPPUDRAFT_238160</name>
</gene>
<dbReference type="AlphaFoldDB" id="E9G6T3"/>
<evidence type="ECO:0000313" key="1">
    <source>
        <dbReference type="EMBL" id="EFX85138.1"/>
    </source>
</evidence>
<dbReference type="PANTHER" id="PTHR23263">
    <property type="entry name" value="SMALL PROLINE-RICH PROTEIN"/>
    <property type="match status" value="1"/>
</dbReference>
<sequence length="445" mass="50705">MSAIEDQRTGRPVCMSLRLKVTVNITCKTVNAVVQRLGEKGSCFIIIKQTHPQQRQPKEGKASLHFLFSCSKVAEIITPIPSHVNLKKERPVCIFFTLEGHGGHNASYAVWWVDHWCTDVFLVWRLPNRNAAAFPKATYATTSYCTKVYKYYTTKAPEFYTTISAAPNHYTDVLKYYSAPSYYTTKATDCYTVAPADYYTEAAKVSSPIYTTTTEAAKYYAVPTYYREAALSCYVEQKYYTNAPVRYTTTYAKPQPPEFNLQTRLHTHPQERQPEEGKAINCCVVLLLVVVLKYYTTEASEYYTTTYATPSCITKEPEYCITYPRQRQPATYATSTYYAEAPPPSATPLRLKSYATNNIALSYITKAPEYYTTEALSTTPPILHDYECCPKYYTEAPAYFNTKAVKYYTELQKYYSAPKYTTTTDATKYYVAQTYITAAAPCVLR</sequence>
<organism evidence="1 2">
    <name type="scientific">Daphnia pulex</name>
    <name type="common">Water flea</name>
    <dbReference type="NCBI Taxonomy" id="6669"/>
    <lineage>
        <taxon>Eukaryota</taxon>
        <taxon>Metazoa</taxon>
        <taxon>Ecdysozoa</taxon>
        <taxon>Arthropoda</taxon>
        <taxon>Crustacea</taxon>
        <taxon>Branchiopoda</taxon>
        <taxon>Diplostraca</taxon>
        <taxon>Cladocera</taxon>
        <taxon>Anomopoda</taxon>
        <taxon>Daphniidae</taxon>
        <taxon>Daphnia</taxon>
    </lineage>
</organism>
<reference evidence="1 2" key="1">
    <citation type="journal article" date="2011" name="Science">
        <title>The ecoresponsive genome of Daphnia pulex.</title>
        <authorList>
            <person name="Colbourne J.K."/>
            <person name="Pfrender M.E."/>
            <person name="Gilbert D."/>
            <person name="Thomas W.K."/>
            <person name="Tucker A."/>
            <person name="Oakley T.H."/>
            <person name="Tokishita S."/>
            <person name="Aerts A."/>
            <person name="Arnold G.J."/>
            <person name="Basu M.K."/>
            <person name="Bauer D.J."/>
            <person name="Caceres C.E."/>
            <person name="Carmel L."/>
            <person name="Casola C."/>
            <person name="Choi J.H."/>
            <person name="Detter J.C."/>
            <person name="Dong Q."/>
            <person name="Dusheyko S."/>
            <person name="Eads B.D."/>
            <person name="Frohlich T."/>
            <person name="Geiler-Samerotte K.A."/>
            <person name="Gerlach D."/>
            <person name="Hatcher P."/>
            <person name="Jogdeo S."/>
            <person name="Krijgsveld J."/>
            <person name="Kriventseva E.V."/>
            <person name="Kultz D."/>
            <person name="Laforsch C."/>
            <person name="Lindquist E."/>
            <person name="Lopez J."/>
            <person name="Manak J.R."/>
            <person name="Muller J."/>
            <person name="Pangilinan J."/>
            <person name="Patwardhan R.P."/>
            <person name="Pitluck S."/>
            <person name="Pritham E.J."/>
            <person name="Rechtsteiner A."/>
            <person name="Rho M."/>
            <person name="Rogozin I.B."/>
            <person name="Sakarya O."/>
            <person name="Salamov A."/>
            <person name="Schaack S."/>
            <person name="Shapiro H."/>
            <person name="Shiga Y."/>
            <person name="Skalitzky C."/>
            <person name="Smith Z."/>
            <person name="Souvorov A."/>
            <person name="Sung W."/>
            <person name="Tang Z."/>
            <person name="Tsuchiya D."/>
            <person name="Tu H."/>
            <person name="Vos H."/>
            <person name="Wang M."/>
            <person name="Wolf Y.I."/>
            <person name="Yamagata H."/>
            <person name="Yamada T."/>
            <person name="Ye Y."/>
            <person name="Shaw J.R."/>
            <person name="Andrews J."/>
            <person name="Crease T.J."/>
            <person name="Tang H."/>
            <person name="Lucas S.M."/>
            <person name="Robertson H.M."/>
            <person name="Bork P."/>
            <person name="Koonin E.V."/>
            <person name="Zdobnov E.M."/>
            <person name="Grigoriev I.V."/>
            <person name="Lynch M."/>
            <person name="Boore J.L."/>
        </authorList>
    </citation>
    <scope>NUCLEOTIDE SEQUENCE [LARGE SCALE GENOMIC DNA]</scope>
</reference>
<proteinExistence type="predicted"/>
<dbReference type="KEGG" id="dpx:DAPPUDRAFT_238160"/>
<protein>
    <submittedName>
        <fullName evidence="1">Uncharacterized protein</fullName>
    </submittedName>
</protein>
<dbReference type="Proteomes" id="UP000000305">
    <property type="component" value="Unassembled WGS sequence"/>
</dbReference>
<keyword evidence="2" id="KW-1185">Reference proteome</keyword>
<dbReference type="PANTHER" id="PTHR23263:SF124">
    <property type="entry name" value="SMALL PROLINE-RICH PROTEIN 3"/>
    <property type="match status" value="1"/>
</dbReference>
<accession>E9G6T3</accession>
<dbReference type="HOGENOM" id="CLU_586979_0_0_1"/>
<dbReference type="InParanoid" id="E9G6T3"/>